<organism evidence="2 3">
    <name type="scientific">Haemonchus contortus</name>
    <name type="common">Barber pole worm</name>
    <dbReference type="NCBI Taxonomy" id="6289"/>
    <lineage>
        <taxon>Eukaryota</taxon>
        <taxon>Metazoa</taxon>
        <taxon>Ecdysozoa</taxon>
        <taxon>Nematoda</taxon>
        <taxon>Chromadorea</taxon>
        <taxon>Rhabditida</taxon>
        <taxon>Rhabditina</taxon>
        <taxon>Rhabditomorpha</taxon>
        <taxon>Strongyloidea</taxon>
        <taxon>Trichostrongylidae</taxon>
        <taxon>Haemonchus</taxon>
    </lineage>
</organism>
<dbReference type="InterPro" id="IPR000477">
    <property type="entry name" value="RT_dom"/>
</dbReference>
<dbReference type="Pfam" id="PF00078">
    <property type="entry name" value="RVT_1"/>
    <property type="match status" value="1"/>
</dbReference>
<accession>A0A7I4YVJ2</accession>
<dbReference type="PANTHER" id="PTHR33064:SF37">
    <property type="entry name" value="RIBONUCLEASE H"/>
    <property type="match status" value="1"/>
</dbReference>
<sequence>MDRVLGDLKGEEVFVYIDDILVATDSEERHLQMLTKVFEAFRKANLKFKPQKCWLMEQQVSFLGHIINEKGVNMDPDKVAKILNYPKPINLAELRTFLELCGYYRKFILRSGHKQLILSEDTSHPLHLKFVCDKNQLVKSPGNYNGYLIGFKCQLKE</sequence>
<dbReference type="OrthoDB" id="5853073at2759"/>
<protein>
    <submittedName>
        <fullName evidence="3">Reverse transcriptase domain-containing protein</fullName>
    </submittedName>
</protein>
<dbReference type="OMA" id="FTWPREV"/>
<proteinExistence type="predicted"/>
<reference evidence="3" key="1">
    <citation type="submission" date="2020-12" db="UniProtKB">
        <authorList>
            <consortium name="WormBaseParasite"/>
        </authorList>
    </citation>
    <scope>IDENTIFICATION</scope>
    <source>
        <strain evidence="3">MHco3</strain>
    </source>
</reference>
<dbReference type="PROSITE" id="PS50878">
    <property type="entry name" value="RT_POL"/>
    <property type="match status" value="1"/>
</dbReference>
<dbReference type="InterPro" id="IPR051320">
    <property type="entry name" value="Viral_Replic_Matur_Polypro"/>
</dbReference>
<dbReference type="InterPro" id="IPR043128">
    <property type="entry name" value="Rev_trsase/Diguanyl_cyclase"/>
</dbReference>
<dbReference type="AlphaFoldDB" id="A0A7I4YVJ2"/>
<dbReference type="Gene3D" id="3.30.70.270">
    <property type="match status" value="2"/>
</dbReference>
<dbReference type="SUPFAM" id="SSF56672">
    <property type="entry name" value="DNA/RNA polymerases"/>
    <property type="match status" value="1"/>
</dbReference>
<evidence type="ECO:0000313" key="2">
    <source>
        <dbReference type="Proteomes" id="UP000025227"/>
    </source>
</evidence>
<dbReference type="PANTHER" id="PTHR33064">
    <property type="entry name" value="POL PROTEIN"/>
    <property type="match status" value="1"/>
</dbReference>
<dbReference type="WBParaSite" id="HCON_00149840-00001">
    <property type="protein sequence ID" value="HCON_00149840-00001"/>
    <property type="gene ID" value="HCON_00149840"/>
</dbReference>
<evidence type="ECO:0000259" key="1">
    <source>
        <dbReference type="PROSITE" id="PS50878"/>
    </source>
</evidence>
<feature type="domain" description="Reverse transcriptase" evidence="1">
    <location>
        <begin position="1"/>
        <end position="67"/>
    </location>
</feature>
<dbReference type="FunFam" id="3.30.70.270:FF:000003">
    <property type="entry name" value="Transposon Ty3-G Gag-Pol polyprotein"/>
    <property type="match status" value="1"/>
</dbReference>
<evidence type="ECO:0000313" key="3">
    <source>
        <dbReference type="WBParaSite" id="HCON_00149840-00001"/>
    </source>
</evidence>
<name>A0A7I4YVJ2_HAECO</name>
<dbReference type="InterPro" id="IPR043502">
    <property type="entry name" value="DNA/RNA_pol_sf"/>
</dbReference>
<keyword evidence="2" id="KW-1185">Reference proteome</keyword>
<dbReference type="Proteomes" id="UP000025227">
    <property type="component" value="Unplaced"/>
</dbReference>